<keyword evidence="7" id="KW-1185">Reference proteome</keyword>
<proteinExistence type="inferred from homology"/>
<dbReference type="SUPFAM" id="SSF54001">
    <property type="entry name" value="Cysteine proteinases"/>
    <property type="match status" value="1"/>
</dbReference>
<protein>
    <submittedName>
        <fullName evidence="6">Ubiquitin carboxyl-terminal hydrolase 8</fullName>
    </submittedName>
</protein>
<keyword evidence="2" id="KW-0479">Metal-binding</keyword>
<dbReference type="GO" id="GO:0008270">
    <property type="term" value="F:zinc ion binding"/>
    <property type="evidence" value="ECO:0007669"/>
    <property type="project" value="UniProtKB-KW"/>
</dbReference>
<dbReference type="Pfam" id="PF00443">
    <property type="entry name" value="UCH"/>
    <property type="match status" value="1"/>
</dbReference>
<accession>A0AAE1GSM9</accession>
<dbReference type="EMBL" id="JAHWGI010000031">
    <property type="protein sequence ID" value="KAK3908153.1"/>
    <property type="molecule type" value="Genomic_DNA"/>
</dbReference>
<dbReference type="InterPro" id="IPR028889">
    <property type="entry name" value="USP"/>
</dbReference>
<feature type="domain" description="USP" evidence="4">
    <location>
        <begin position="1"/>
        <end position="173"/>
    </location>
</feature>
<keyword evidence="2" id="KW-0863">Zinc-finger</keyword>
<dbReference type="PROSITE" id="PS00973">
    <property type="entry name" value="USP_2"/>
    <property type="match status" value="1"/>
</dbReference>
<dbReference type="InterPro" id="IPR018200">
    <property type="entry name" value="USP_CS"/>
</dbReference>
<gene>
    <name evidence="6" type="ORF">KUF71_018666</name>
</gene>
<keyword evidence="6" id="KW-0378">Hydrolase</keyword>
<comment type="similarity">
    <text evidence="1">Belongs to the peptidase C19 family.</text>
</comment>
<dbReference type="GO" id="GO:0016579">
    <property type="term" value="P:protein deubiquitination"/>
    <property type="evidence" value="ECO:0007669"/>
    <property type="project" value="InterPro"/>
</dbReference>
<name>A0AAE1GSM9_9NEOP</name>
<dbReference type="AlphaFoldDB" id="A0AAE1GSM9"/>
<reference evidence="6" key="1">
    <citation type="submission" date="2021-07" db="EMBL/GenBank/DDBJ databases">
        <authorList>
            <person name="Catto M.A."/>
            <person name="Jacobson A."/>
            <person name="Kennedy G."/>
            <person name="Labadie P."/>
            <person name="Hunt B.G."/>
            <person name="Srinivasan R."/>
        </authorList>
    </citation>
    <scope>NUCLEOTIDE SEQUENCE</scope>
    <source>
        <strain evidence="6">PL_HMW_Pooled</strain>
        <tissue evidence="6">Head</tissue>
    </source>
</reference>
<feature type="domain" description="SWIM-type" evidence="5">
    <location>
        <begin position="512"/>
        <end position="551"/>
    </location>
</feature>
<dbReference type="Gene3D" id="3.90.70.10">
    <property type="entry name" value="Cysteine proteinases"/>
    <property type="match status" value="1"/>
</dbReference>
<evidence type="ECO:0000259" key="4">
    <source>
        <dbReference type="PROSITE" id="PS50235"/>
    </source>
</evidence>
<dbReference type="Proteomes" id="UP001219518">
    <property type="component" value="Unassembled WGS sequence"/>
</dbReference>
<dbReference type="InterPro" id="IPR050164">
    <property type="entry name" value="Peptidase_C19"/>
</dbReference>
<dbReference type="PANTHER" id="PTHR24006">
    <property type="entry name" value="UBIQUITIN CARBOXYL-TERMINAL HYDROLASE"/>
    <property type="match status" value="1"/>
</dbReference>
<dbReference type="GO" id="GO:0005829">
    <property type="term" value="C:cytosol"/>
    <property type="evidence" value="ECO:0007669"/>
    <property type="project" value="TreeGrafter"/>
</dbReference>
<dbReference type="InterPro" id="IPR038765">
    <property type="entry name" value="Papain-like_cys_pep_sf"/>
</dbReference>
<keyword evidence="2" id="KW-0862">Zinc</keyword>
<reference evidence="6" key="2">
    <citation type="journal article" date="2023" name="BMC Genomics">
        <title>Pest status, molecular evolution, and epigenetic factors derived from the genome assembly of Frankliniella fusca, a thysanopteran phytovirus vector.</title>
        <authorList>
            <person name="Catto M.A."/>
            <person name="Labadie P.E."/>
            <person name="Jacobson A.L."/>
            <person name="Kennedy G.G."/>
            <person name="Srinivasan R."/>
            <person name="Hunt B.G."/>
        </authorList>
    </citation>
    <scope>NUCLEOTIDE SEQUENCE</scope>
    <source>
        <strain evidence="6">PL_HMW_Pooled</strain>
    </source>
</reference>
<dbReference type="GO" id="GO:0004843">
    <property type="term" value="F:cysteine-type deubiquitinase activity"/>
    <property type="evidence" value="ECO:0007669"/>
    <property type="project" value="InterPro"/>
</dbReference>
<evidence type="ECO:0000256" key="1">
    <source>
        <dbReference type="ARBA" id="ARBA00009085"/>
    </source>
</evidence>
<feature type="region of interest" description="Disordered" evidence="3">
    <location>
        <begin position="197"/>
        <end position="219"/>
    </location>
</feature>
<evidence type="ECO:0000313" key="7">
    <source>
        <dbReference type="Proteomes" id="UP001219518"/>
    </source>
</evidence>
<sequence length="569" mass="64457">MVSRVTCTKCDYDSTSFPDASNHLSLDLDNCSSVVDCLEEFCKVTSTDGQCPSCQAENCQRIQTQFARIPPLLIIQLKRFRQYAGVKFGKIKQNISFDINLDLAPFMVGDLHSKTDYKLIAVQNHHGDLGHGHYYSLCQRGNRWYKFDDSRVTSMTTRRLVSEHAYLLCYEKPLDREAVLPFDLVSLSDALTSQLSVIPEHPDGTPPPADSNNNYHLNFTPDIFKSPEQSLHEAADTQSPPHDKDLSQFVVESTKASVRGNATLLQSNKRKETFSEVRGVKRLPLQSTQQEPHRCEHAPFNFDQSDPVLTEQDVMGAELDVENLGQYHVPELKRWLECRGVRRGTTKQALIKKIEDHVAQGKKDKIDPKVDDGIWVIEKKKKIALENPQDPRGYLPHLPVVGFTMWKPFPSIHIPQKYDYHKIEEYFDNIPEVVFSVAVGVVSRTQDASDDEVFDASLPTPDDRKRKYLTNTLGRGNLFVDSGRILSVYDYEKNGHYFIKSMVHASLMNKVYMTMLTIASFHGDVCNAICTCKANALGRCCHIAAVLLLIHRHIQTAGHEGELKKLHLS</sequence>
<organism evidence="6 7">
    <name type="scientific">Frankliniella fusca</name>
    <dbReference type="NCBI Taxonomy" id="407009"/>
    <lineage>
        <taxon>Eukaryota</taxon>
        <taxon>Metazoa</taxon>
        <taxon>Ecdysozoa</taxon>
        <taxon>Arthropoda</taxon>
        <taxon>Hexapoda</taxon>
        <taxon>Insecta</taxon>
        <taxon>Pterygota</taxon>
        <taxon>Neoptera</taxon>
        <taxon>Paraneoptera</taxon>
        <taxon>Thysanoptera</taxon>
        <taxon>Terebrantia</taxon>
        <taxon>Thripoidea</taxon>
        <taxon>Thripidae</taxon>
        <taxon>Frankliniella</taxon>
    </lineage>
</organism>
<comment type="caution">
    <text evidence="6">The sequence shown here is derived from an EMBL/GenBank/DDBJ whole genome shotgun (WGS) entry which is preliminary data.</text>
</comment>
<evidence type="ECO:0000256" key="3">
    <source>
        <dbReference type="SAM" id="MobiDB-lite"/>
    </source>
</evidence>
<evidence type="ECO:0000259" key="5">
    <source>
        <dbReference type="PROSITE" id="PS50966"/>
    </source>
</evidence>
<dbReference type="InterPro" id="IPR001394">
    <property type="entry name" value="Peptidase_C19_UCH"/>
</dbReference>
<dbReference type="InterPro" id="IPR007527">
    <property type="entry name" value="Znf_SWIM"/>
</dbReference>
<dbReference type="PROSITE" id="PS50235">
    <property type="entry name" value="USP_3"/>
    <property type="match status" value="1"/>
</dbReference>
<evidence type="ECO:0000256" key="2">
    <source>
        <dbReference type="PROSITE-ProRule" id="PRU00325"/>
    </source>
</evidence>
<evidence type="ECO:0000313" key="6">
    <source>
        <dbReference type="EMBL" id="KAK3908153.1"/>
    </source>
</evidence>
<dbReference type="GO" id="GO:0005634">
    <property type="term" value="C:nucleus"/>
    <property type="evidence" value="ECO:0007669"/>
    <property type="project" value="TreeGrafter"/>
</dbReference>
<dbReference type="PROSITE" id="PS50966">
    <property type="entry name" value="ZF_SWIM"/>
    <property type="match status" value="1"/>
</dbReference>